<dbReference type="InterPro" id="IPR021122">
    <property type="entry name" value="RNA_ligase_dom_REL/Rnl2"/>
</dbReference>
<accession>A0A158DMQ0</accession>
<keyword evidence="3" id="KW-1185">Reference proteome</keyword>
<feature type="domain" description="RNA ligase" evidence="1">
    <location>
        <begin position="15"/>
        <end position="180"/>
    </location>
</feature>
<dbReference type="STRING" id="1777137.AWB76_07188"/>
<sequence length="198" mass="22650">MEFVPYPKTPRLKRDIVITEKLDGTNAQVVITKDDRLADEHIIAETYTPDGLLMTMRVGSRSRWITPGKTTDNYGFAQWCYENQAELFKLGEGQHFGEWYGQGIQRGYGLDHKRFALFNTARWGRHNPDTPKCCEVVPVLAQCSLVEVDDQLAYFRKHGSRAVPGFMRPEGIIVYHTASKQNFKVLLENDQLPKGLTE</sequence>
<protein>
    <recommendedName>
        <fullName evidence="1">RNA ligase domain-containing protein</fullName>
    </recommendedName>
</protein>
<dbReference type="OrthoDB" id="9255590at2"/>
<proteinExistence type="predicted"/>
<gene>
    <name evidence="2" type="ORF">AWB76_07188</name>
</gene>
<name>A0A158DMQ0_9BURK</name>
<evidence type="ECO:0000259" key="1">
    <source>
        <dbReference type="Pfam" id="PF09414"/>
    </source>
</evidence>
<evidence type="ECO:0000313" key="2">
    <source>
        <dbReference type="EMBL" id="SAK95753.1"/>
    </source>
</evidence>
<dbReference type="AlphaFoldDB" id="A0A158DMQ0"/>
<evidence type="ECO:0000313" key="3">
    <source>
        <dbReference type="Proteomes" id="UP000054624"/>
    </source>
</evidence>
<dbReference type="RefSeq" id="WP_061164720.1">
    <property type="nucleotide sequence ID" value="NZ_FCOI02000046.1"/>
</dbReference>
<dbReference type="SUPFAM" id="SSF56091">
    <property type="entry name" value="DNA ligase/mRNA capping enzyme, catalytic domain"/>
    <property type="match status" value="1"/>
</dbReference>
<reference evidence="3" key="1">
    <citation type="submission" date="2016-01" db="EMBL/GenBank/DDBJ databases">
        <authorList>
            <person name="Peeters Charlotte."/>
        </authorList>
    </citation>
    <scope>NUCLEOTIDE SEQUENCE [LARGE SCALE GENOMIC DNA]</scope>
</reference>
<organism evidence="2 3">
    <name type="scientific">Caballeronia temeraria</name>
    <dbReference type="NCBI Taxonomy" id="1777137"/>
    <lineage>
        <taxon>Bacteria</taxon>
        <taxon>Pseudomonadati</taxon>
        <taxon>Pseudomonadota</taxon>
        <taxon>Betaproteobacteria</taxon>
        <taxon>Burkholderiales</taxon>
        <taxon>Burkholderiaceae</taxon>
        <taxon>Caballeronia</taxon>
    </lineage>
</organism>
<dbReference type="EMBL" id="FCOI02000046">
    <property type="protein sequence ID" value="SAK95753.1"/>
    <property type="molecule type" value="Genomic_DNA"/>
</dbReference>
<dbReference type="Proteomes" id="UP000054624">
    <property type="component" value="Unassembled WGS sequence"/>
</dbReference>
<dbReference type="Pfam" id="PF09414">
    <property type="entry name" value="RNA_ligase"/>
    <property type="match status" value="1"/>
</dbReference>